<name>A0A0F9MSF5_9ZZZZ</name>
<organism evidence="1">
    <name type="scientific">marine sediment metagenome</name>
    <dbReference type="NCBI Taxonomy" id="412755"/>
    <lineage>
        <taxon>unclassified sequences</taxon>
        <taxon>metagenomes</taxon>
        <taxon>ecological metagenomes</taxon>
    </lineage>
</organism>
<dbReference type="EMBL" id="LAZR01004428">
    <property type="protein sequence ID" value="KKN08669.1"/>
    <property type="molecule type" value="Genomic_DNA"/>
</dbReference>
<dbReference type="AlphaFoldDB" id="A0A0F9MSF5"/>
<gene>
    <name evidence="1" type="ORF">LCGC14_1054390</name>
</gene>
<accession>A0A0F9MSF5</accession>
<comment type="caution">
    <text evidence="1">The sequence shown here is derived from an EMBL/GenBank/DDBJ whole genome shotgun (WGS) entry which is preliminary data.</text>
</comment>
<protein>
    <submittedName>
        <fullName evidence="1">Uncharacterized protein</fullName>
    </submittedName>
</protein>
<evidence type="ECO:0000313" key="1">
    <source>
        <dbReference type="EMBL" id="KKN08669.1"/>
    </source>
</evidence>
<proteinExistence type="predicted"/>
<sequence length="220" mass="23741">MGVIGDLLGLYGKKKAKPKLFEHTYSGRFLKDISEKGIYSPEVKRKLLSGMGSELGGVASRRKASTRGYLASRGMTSGMGGTSIAAARLLDKPSREVGETLGRQSLRLDTENEMLKLRAGESLASGKTKSRENKRAWRADFWGGVGKTADDVVATGTQAYMGGMAGGPSAIFPSAVMGAEKYGEIDLDRQYQDALNNNDKVTQEQILMLMLIQAQRGGLR</sequence>
<reference evidence="1" key="1">
    <citation type="journal article" date="2015" name="Nature">
        <title>Complex archaea that bridge the gap between prokaryotes and eukaryotes.</title>
        <authorList>
            <person name="Spang A."/>
            <person name="Saw J.H."/>
            <person name="Jorgensen S.L."/>
            <person name="Zaremba-Niedzwiedzka K."/>
            <person name="Martijn J."/>
            <person name="Lind A.E."/>
            <person name="van Eijk R."/>
            <person name="Schleper C."/>
            <person name="Guy L."/>
            <person name="Ettema T.J."/>
        </authorList>
    </citation>
    <scope>NUCLEOTIDE SEQUENCE</scope>
</reference>